<keyword evidence="2" id="KW-0963">Cytoplasm</keyword>
<feature type="domain" description="Aminoglycoside phosphotransferase" evidence="10">
    <location>
        <begin position="50"/>
        <end position="289"/>
    </location>
</feature>
<reference evidence="11 12" key="1">
    <citation type="submission" date="2018-11" db="EMBL/GenBank/DDBJ databases">
        <authorList>
            <person name="Da X."/>
        </authorList>
    </citation>
    <scope>NUCLEOTIDE SEQUENCE [LARGE SCALE GENOMIC DNA]</scope>
    <source>
        <strain evidence="11 12">S14-144</strain>
    </source>
</reference>
<dbReference type="InterPro" id="IPR050249">
    <property type="entry name" value="Pseudomonas-type_ThrB"/>
</dbReference>
<comment type="subcellular location">
    <subcellularLocation>
        <location evidence="1">Cytoplasm</location>
    </subcellularLocation>
</comment>
<evidence type="ECO:0000256" key="6">
    <source>
        <dbReference type="ARBA" id="ARBA00037368"/>
    </source>
</evidence>
<dbReference type="Proteomes" id="UP000268084">
    <property type="component" value="Chromosome"/>
</dbReference>
<keyword evidence="12" id="KW-1185">Reference proteome</keyword>
<dbReference type="GO" id="GO:0005737">
    <property type="term" value="C:cytoplasm"/>
    <property type="evidence" value="ECO:0007669"/>
    <property type="project" value="UniProtKB-SubCell"/>
</dbReference>
<dbReference type="AlphaFoldDB" id="A0A3G8ZIU7"/>
<dbReference type="InterPro" id="IPR011009">
    <property type="entry name" value="Kinase-like_dom_sf"/>
</dbReference>
<comment type="function">
    <text evidence="6">Catalyzes the GTP-dependent phosphorylation of 5-hydroxy-L-lysine.</text>
</comment>
<protein>
    <recommendedName>
        <fullName evidence="8">Hydroxylysine kinase</fullName>
        <ecNumber evidence="7">2.7.1.81</ecNumber>
    </recommendedName>
</protein>
<evidence type="ECO:0000256" key="8">
    <source>
        <dbReference type="ARBA" id="ARBA00040505"/>
    </source>
</evidence>
<comment type="catalytic activity">
    <reaction evidence="5">
        <text>(5R)-5-hydroxy-L-lysine + GTP = (5R)-5-phosphooxy-L-lysine + GDP + H(+)</text>
        <dbReference type="Rhea" id="RHEA:19049"/>
        <dbReference type="ChEBI" id="CHEBI:15378"/>
        <dbReference type="ChEBI" id="CHEBI:37565"/>
        <dbReference type="ChEBI" id="CHEBI:57882"/>
        <dbReference type="ChEBI" id="CHEBI:58189"/>
        <dbReference type="ChEBI" id="CHEBI:58357"/>
        <dbReference type="EC" id="2.7.1.81"/>
    </reaction>
</comment>
<dbReference type="PANTHER" id="PTHR21064">
    <property type="entry name" value="AMINOGLYCOSIDE PHOSPHOTRANSFERASE DOMAIN-CONTAINING PROTEIN-RELATED"/>
    <property type="match status" value="1"/>
</dbReference>
<dbReference type="KEGG" id="nak:EH165_01930"/>
<dbReference type="InterPro" id="IPR002575">
    <property type="entry name" value="Aminoglycoside_PTrfase"/>
</dbReference>
<dbReference type="EMBL" id="CP034170">
    <property type="protein sequence ID" value="AZI57108.1"/>
    <property type="molecule type" value="Genomic_DNA"/>
</dbReference>
<evidence type="ECO:0000256" key="4">
    <source>
        <dbReference type="ARBA" id="ARBA00022777"/>
    </source>
</evidence>
<dbReference type="SUPFAM" id="SSF56112">
    <property type="entry name" value="Protein kinase-like (PK-like)"/>
    <property type="match status" value="1"/>
</dbReference>
<evidence type="ECO:0000256" key="2">
    <source>
        <dbReference type="ARBA" id="ARBA00022490"/>
    </source>
</evidence>
<evidence type="ECO:0000256" key="1">
    <source>
        <dbReference type="ARBA" id="ARBA00004496"/>
    </source>
</evidence>
<evidence type="ECO:0000259" key="10">
    <source>
        <dbReference type="Pfam" id="PF01636"/>
    </source>
</evidence>
<evidence type="ECO:0000256" key="9">
    <source>
        <dbReference type="SAM" id="MobiDB-lite"/>
    </source>
</evidence>
<dbReference type="GO" id="GO:0047992">
    <property type="term" value="F:hydroxylysine kinase activity"/>
    <property type="evidence" value="ECO:0007669"/>
    <property type="project" value="UniProtKB-EC"/>
</dbReference>
<accession>A0A3G8ZIU7</accession>
<feature type="compositionally biased region" description="Basic residues" evidence="9">
    <location>
        <begin position="372"/>
        <end position="383"/>
    </location>
</feature>
<keyword evidence="4" id="KW-0418">Kinase</keyword>
<proteinExistence type="predicted"/>
<feature type="region of interest" description="Disordered" evidence="9">
    <location>
        <begin position="368"/>
        <end position="389"/>
    </location>
</feature>
<dbReference type="Pfam" id="PF01636">
    <property type="entry name" value="APH"/>
    <property type="match status" value="1"/>
</dbReference>
<dbReference type="Gene3D" id="3.90.1200.10">
    <property type="match status" value="1"/>
</dbReference>
<evidence type="ECO:0000256" key="3">
    <source>
        <dbReference type="ARBA" id="ARBA00022679"/>
    </source>
</evidence>
<keyword evidence="3" id="KW-0808">Transferase</keyword>
<dbReference type="OrthoDB" id="4510254at2"/>
<sequence>MSIRSSQREVGMADETNVLREPRPVMRPGAAADLLLSAYGECGIDVRELGGERDRNFMLRLVSGGCVVLKISNSAESRAVLEMENAAMAHVARVDPELPIPHVCDALDGEKIVSFCADDGRTHMARLITVVPGQHLQGSTISADLASRIGQCCARIQVALQGFFHPAAGRTHDWDVRECGSLAVRSALITDGDRKRLVVRAFDRIKPALSQLPALPAHIQHNDVTLTNILTSDDQISGLIDFGDIQHTAAVCDLAASLTSVLRSVHHQSWNQIVCVAAGFIDGYQRVRPMEPAEAVVIGELLIARLLTTVMISAKRSLDHGENVDYIEQYDDASWALLEQLMAIEPGAMQQLWARLCGTSRVSQQLPDVAARRAKSMGGRSHRSPMPNH</sequence>
<evidence type="ECO:0000256" key="5">
    <source>
        <dbReference type="ARBA" id="ARBA00036820"/>
    </source>
</evidence>
<dbReference type="PANTHER" id="PTHR21064:SF1">
    <property type="entry name" value="HYDROXYLYSINE KINASE"/>
    <property type="match status" value="1"/>
</dbReference>
<dbReference type="EC" id="2.7.1.81" evidence="7"/>
<evidence type="ECO:0000256" key="7">
    <source>
        <dbReference type="ARBA" id="ARBA00038873"/>
    </source>
</evidence>
<evidence type="ECO:0000313" key="12">
    <source>
        <dbReference type="Proteomes" id="UP000268084"/>
    </source>
</evidence>
<gene>
    <name evidence="11" type="ORF">EH165_01930</name>
</gene>
<name>A0A3G8ZIU7_9ACTN</name>
<evidence type="ECO:0000313" key="11">
    <source>
        <dbReference type="EMBL" id="AZI57108.1"/>
    </source>
</evidence>
<organism evidence="11 12">
    <name type="scientific">Nakamurella antarctica</name>
    <dbReference type="NCBI Taxonomy" id="1902245"/>
    <lineage>
        <taxon>Bacteria</taxon>
        <taxon>Bacillati</taxon>
        <taxon>Actinomycetota</taxon>
        <taxon>Actinomycetes</taxon>
        <taxon>Nakamurellales</taxon>
        <taxon>Nakamurellaceae</taxon>
        <taxon>Nakamurella</taxon>
    </lineage>
</organism>
<reference evidence="11 12" key="2">
    <citation type="submission" date="2018-12" db="EMBL/GenBank/DDBJ databases">
        <title>Nakamurella antarcticus sp. nov., isolated from Antarctica South Shetland Islands soil.</title>
        <authorList>
            <person name="Peng F."/>
        </authorList>
    </citation>
    <scope>NUCLEOTIDE SEQUENCE [LARGE SCALE GENOMIC DNA]</scope>
    <source>
        <strain evidence="11 12">S14-144</strain>
    </source>
</reference>